<evidence type="ECO:0000256" key="1">
    <source>
        <dbReference type="ARBA" id="ARBA00004123"/>
    </source>
</evidence>
<organism evidence="9">
    <name type="scientific">Bambusa multiplex</name>
    <name type="common">Hedge bamboo</name>
    <name type="synonym">Bambusa glaucescens</name>
    <dbReference type="NCBI Taxonomy" id="4582"/>
    <lineage>
        <taxon>Eukaryota</taxon>
        <taxon>Viridiplantae</taxon>
        <taxon>Streptophyta</taxon>
        <taxon>Embryophyta</taxon>
        <taxon>Tracheophyta</taxon>
        <taxon>Spermatophyta</taxon>
        <taxon>Magnoliopsida</taxon>
        <taxon>Liliopsida</taxon>
        <taxon>Poales</taxon>
        <taxon>Poaceae</taxon>
        <taxon>BOP clade</taxon>
        <taxon>Bambusoideae</taxon>
        <taxon>Bambusodae</taxon>
        <taxon>Bambuseae</taxon>
        <taxon>Bambusinae</taxon>
        <taxon>Bambusa</taxon>
    </lineage>
</organism>
<dbReference type="InterPro" id="IPR033896">
    <property type="entry name" value="MEF2-like_N"/>
</dbReference>
<evidence type="ECO:0000256" key="4">
    <source>
        <dbReference type="ARBA" id="ARBA00023163"/>
    </source>
</evidence>
<protein>
    <submittedName>
        <fullName evidence="9">MADS56</fullName>
    </submittedName>
</protein>
<evidence type="ECO:0000256" key="3">
    <source>
        <dbReference type="ARBA" id="ARBA00023125"/>
    </source>
</evidence>
<dbReference type="InterPro" id="IPR036879">
    <property type="entry name" value="TF_MADSbox_sf"/>
</dbReference>
<keyword evidence="6" id="KW-0175">Coiled coil</keyword>
<keyword evidence="3" id="KW-0238">DNA-binding</keyword>
<comment type="subcellular location">
    <subcellularLocation>
        <location evidence="1">Nucleus</location>
    </subcellularLocation>
</comment>
<keyword evidence="5" id="KW-0539">Nucleus</keyword>
<dbReference type="GO" id="GO:0045944">
    <property type="term" value="P:positive regulation of transcription by RNA polymerase II"/>
    <property type="evidence" value="ECO:0007669"/>
    <property type="project" value="InterPro"/>
</dbReference>
<dbReference type="GO" id="GO:0000977">
    <property type="term" value="F:RNA polymerase II transcription regulatory region sequence-specific DNA binding"/>
    <property type="evidence" value="ECO:0007669"/>
    <property type="project" value="InterPro"/>
</dbReference>
<accession>A0A3S6K2V6</accession>
<dbReference type="GO" id="GO:0046983">
    <property type="term" value="F:protein dimerization activity"/>
    <property type="evidence" value="ECO:0007669"/>
    <property type="project" value="InterPro"/>
</dbReference>
<dbReference type="SMART" id="SM00432">
    <property type="entry name" value="MADS"/>
    <property type="match status" value="1"/>
</dbReference>
<feature type="domain" description="MADS-box" evidence="7">
    <location>
        <begin position="2"/>
        <end position="62"/>
    </location>
</feature>
<sequence length="224" mass="25341">MARRGRVQLRRIEDKASRQVRFSKRRAGLFKKAFELALLCDAEVALVVFSPRGKLYEFASATSLQKTIDRYKAYTKDNVNNKTVQQDIQQVKADAVSLAKKLEALEDSKRKILGENLGGCSAEELHSLEVKLEKSLHNVRGKKTQLLEQQIAKLKEKERTLLKDNEDLREKHRNLQAPLAFAALDRMAPPPRGVPEPSSNDMDVETELYIGLPGRDRSSNRDSG</sequence>
<dbReference type="InterPro" id="IPR002100">
    <property type="entry name" value="TF_MADSbox"/>
</dbReference>
<dbReference type="GO" id="GO:0005634">
    <property type="term" value="C:nucleus"/>
    <property type="evidence" value="ECO:0007669"/>
    <property type="project" value="UniProtKB-SubCell"/>
</dbReference>
<dbReference type="PRINTS" id="PR00404">
    <property type="entry name" value="MADSDOMAIN"/>
</dbReference>
<reference evidence="9" key="1">
    <citation type="submission" date="2016-08" db="EMBL/GenBank/DDBJ databases">
        <title>Transcriptome of Bambusa mutipllex flowers.</title>
        <authorList>
            <person name="Lin C.-S."/>
            <person name="Yue J.-J."/>
            <person name="Hsiao H.C.-W."/>
            <person name="Yang L.-H."/>
            <person name="Yuan J.-L."/>
            <person name="Gu X.-P."/>
            <person name="Shih M.-C."/>
        </authorList>
    </citation>
    <scope>NUCLEOTIDE SEQUENCE</scope>
</reference>
<evidence type="ECO:0000259" key="7">
    <source>
        <dbReference type="PROSITE" id="PS50066"/>
    </source>
</evidence>
<dbReference type="EMBL" id="KX714633">
    <property type="protein sequence ID" value="ASZ79970.1"/>
    <property type="molecule type" value="mRNA"/>
</dbReference>
<feature type="coiled-coil region" evidence="6">
    <location>
        <begin position="144"/>
        <end position="171"/>
    </location>
</feature>
<evidence type="ECO:0000256" key="2">
    <source>
        <dbReference type="ARBA" id="ARBA00023015"/>
    </source>
</evidence>
<dbReference type="FunFam" id="3.40.1810.10:FF:000008">
    <property type="entry name" value="MADS-box transcription factor 1"/>
    <property type="match status" value="1"/>
</dbReference>
<dbReference type="Gene3D" id="3.40.1810.10">
    <property type="entry name" value="Transcription factor, MADS-box"/>
    <property type="match status" value="1"/>
</dbReference>
<evidence type="ECO:0000256" key="5">
    <source>
        <dbReference type="ARBA" id="ARBA00023242"/>
    </source>
</evidence>
<feature type="domain" description="K-box" evidence="8">
    <location>
        <begin position="88"/>
        <end position="178"/>
    </location>
</feature>
<dbReference type="GO" id="GO:0050793">
    <property type="term" value="P:regulation of developmental process"/>
    <property type="evidence" value="ECO:0007669"/>
    <property type="project" value="UniProtKB-ARBA"/>
</dbReference>
<evidence type="ECO:0000259" key="8">
    <source>
        <dbReference type="PROSITE" id="PS51297"/>
    </source>
</evidence>
<dbReference type="PROSITE" id="PS51297">
    <property type="entry name" value="K_BOX"/>
    <property type="match status" value="1"/>
</dbReference>
<dbReference type="CDD" id="cd00265">
    <property type="entry name" value="MADS_MEF2_like"/>
    <property type="match status" value="1"/>
</dbReference>
<dbReference type="Pfam" id="PF00319">
    <property type="entry name" value="SRF-TF"/>
    <property type="match status" value="1"/>
</dbReference>
<dbReference type="InterPro" id="IPR050142">
    <property type="entry name" value="MADS-box/MEF2_TF"/>
</dbReference>
<keyword evidence="2" id="KW-0805">Transcription regulation</keyword>
<name>A0A3S6K2V6_BAMML</name>
<dbReference type="InterPro" id="IPR002487">
    <property type="entry name" value="TF_Kbox"/>
</dbReference>
<dbReference type="PROSITE" id="PS50066">
    <property type="entry name" value="MADS_BOX_2"/>
    <property type="match status" value="1"/>
</dbReference>
<dbReference type="Pfam" id="PF01486">
    <property type="entry name" value="K-box"/>
    <property type="match status" value="1"/>
</dbReference>
<keyword evidence="4" id="KW-0804">Transcription</keyword>
<proteinExistence type="evidence at transcript level"/>
<evidence type="ECO:0000313" key="9">
    <source>
        <dbReference type="EMBL" id="ASZ79970.1"/>
    </source>
</evidence>
<dbReference type="GO" id="GO:0003700">
    <property type="term" value="F:DNA-binding transcription factor activity"/>
    <property type="evidence" value="ECO:0007669"/>
    <property type="project" value="InterPro"/>
</dbReference>
<evidence type="ECO:0000256" key="6">
    <source>
        <dbReference type="SAM" id="Coils"/>
    </source>
</evidence>
<dbReference type="AlphaFoldDB" id="A0A3S6K2V6"/>
<dbReference type="PANTHER" id="PTHR48019">
    <property type="entry name" value="SERUM RESPONSE FACTOR HOMOLOG"/>
    <property type="match status" value="1"/>
</dbReference>
<dbReference type="SUPFAM" id="SSF55455">
    <property type="entry name" value="SRF-like"/>
    <property type="match status" value="1"/>
</dbReference>